<sequence>MVAFSSFSTQDIKRPHSPSQDSSSFRENACGQTCERINQKNEHFGLRVWPPRQHAKVIHKRKATGDEEPRRRSGALN</sequence>
<dbReference type="Proteomes" id="UP000095287">
    <property type="component" value="Unplaced"/>
</dbReference>
<keyword evidence="2" id="KW-1185">Reference proteome</keyword>
<name>A0A1I7ZMT4_9BILA</name>
<protein>
    <submittedName>
        <fullName evidence="3">Ovule protein</fullName>
    </submittedName>
</protein>
<reference evidence="3" key="1">
    <citation type="submission" date="2016-11" db="UniProtKB">
        <authorList>
            <consortium name="WormBaseParasite"/>
        </authorList>
    </citation>
    <scope>IDENTIFICATION</scope>
</reference>
<dbReference type="AlphaFoldDB" id="A0A1I7ZMT4"/>
<accession>A0A1I7ZMT4</accession>
<feature type="compositionally biased region" description="Polar residues" evidence="1">
    <location>
        <begin position="17"/>
        <end position="26"/>
    </location>
</feature>
<evidence type="ECO:0000313" key="2">
    <source>
        <dbReference type="Proteomes" id="UP000095287"/>
    </source>
</evidence>
<feature type="compositionally biased region" description="Basic residues" evidence="1">
    <location>
        <begin position="53"/>
        <end position="62"/>
    </location>
</feature>
<evidence type="ECO:0000256" key="1">
    <source>
        <dbReference type="SAM" id="MobiDB-lite"/>
    </source>
</evidence>
<feature type="compositionally biased region" description="Polar residues" evidence="1">
    <location>
        <begin position="1"/>
        <end position="10"/>
    </location>
</feature>
<dbReference type="WBParaSite" id="L893_g28032.t1">
    <property type="protein sequence ID" value="L893_g28032.t1"/>
    <property type="gene ID" value="L893_g28032"/>
</dbReference>
<evidence type="ECO:0000313" key="3">
    <source>
        <dbReference type="WBParaSite" id="L893_g28032.t1"/>
    </source>
</evidence>
<feature type="region of interest" description="Disordered" evidence="1">
    <location>
        <begin position="1"/>
        <end position="77"/>
    </location>
</feature>
<proteinExistence type="predicted"/>
<organism evidence="2 3">
    <name type="scientific">Steinernema glaseri</name>
    <dbReference type="NCBI Taxonomy" id="37863"/>
    <lineage>
        <taxon>Eukaryota</taxon>
        <taxon>Metazoa</taxon>
        <taxon>Ecdysozoa</taxon>
        <taxon>Nematoda</taxon>
        <taxon>Chromadorea</taxon>
        <taxon>Rhabditida</taxon>
        <taxon>Tylenchina</taxon>
        <taxon>Panagrolaimomorpha</taxon>
        <taxon>Strongyloidoidea</taxon>
        <taxon>Steinernematidae</taxon>
        <taxon>Steinernema</taxon>
    </lineage>
</organism>